<dbReference type="InterPro" id="IPR039420">
    <property type="entry name" value="WalR-like"/>
</dbReference>
<dbReference type="InterPro" id="IPR036388">
    <property type="entry name" value="WH-like_DNA-bd_sf"/>
</dbReference>
<dbReference type="InterPro" id="IPR000792">
    <property type="entry name" value="Tscrpt_reg_LuxR_C"/>
</dbReference>
<keyword evidence="2" id="KW-0902">Two-component regulatory system</keyword>
<evidence type="ECO:0000313" key="9">
    <source>
        <dbReference type="EMBL" id="MCT7967377.1"/>
    </source>
</evidence>
<sequence length="249" mass="28498">MKRILVVDDDKTLRMMLKRHLEKQGFVVEEADSGVEALNLFKRDPPDLVVSDVMMPLMDGFEFCRRLRTNPAGKLVPFIFLSSKGELDDRIEGHAIGADDYLIKPFEPLELVAKIEAQLERSRRIHAEMIRLMQQFTPQTSPPTSTQKESMPPIRDPAEGWHRHRGESEDLNAMQPEPLPLTPAEARVFWEVIQGHPNKQIAARLVISPRTVQTHLSRILSKLGLENRSQLVRFAFEHGYRPGNEPEPN</sequence>
<dbReference type="InterPro" id="IPR011006">
    <property type="entry name" value="CheY-like_superfamily"/>
</dbReference>
<feature type="domain" description="HTH luxR-type" evidence="7">
    <location>
        <begin position="174"/>
        <end position="239"/>
    </location>
</feature>
<keyword evidence="5" id="KW-0804">Transcription</keyword>
<dbReference type="Proteomes" id="UP001525890">
    <property type="component" value="Unassembled WGS sequence"/>
</dbReference>
<evidence type="ECO:0000256" key="4">
    <source>
        <dbReference type="ARBA" id="ARBA00023125"/>
    </source>
</evidence>
<organism evidence="9 10">
    <name type="scientific">Laspinema palackyanum D2a</name>
    <dbReference type="NCBI Taxonomy" id="2953684"/>
    <lineage>
        <taxon>Bacteria</taxon>
        <taxon>Bacillati</taxon>
        <taxon>Cyanobacteriota</taxon>
        <taxon>Cyanophyceae</taxon>
        <taxon>Oscillatoriophycideae</taxon>
        <taxon>Oscillatoriales</taxon>
        <taxon>Laspinemataceae</taxon>
        <taxon>Laspinema</taxon>
        <taxon>Laspinema palackyanum</taxon>
    </lineage>
</organism>
<keyword evidence="1 6" id="KW-0597">Phosphoprotein</keyword>
<dbReference type="PROSITE" id="PS50110">
    <property type="entry name" value="RESPONSE_REGULATORY"/>
    <property type="match status" value="1"/>
</dbReference>
<evidence type="ECO:0000256" key="1">
    <source>
        <dbReference type="ARBA" id="ARBA00022553"/>
    </source>
</evidence>
<dbReference type="PROSITE" id="PS50043">
    <property type="entry name" value="HTH_LUXR_2"/>
    <property type="match status" value="1"/>
</dbReference>
<proteinExistence type="predicted"/>
<feature type="domain" description="Response regulatory" evidence="8">
    <location>
        <begin position="3"/>
        <end position="119"/>
    </location>
</feature>
<dbReference type="CDD" id="cd06170">
    <property type="entry name" value="LuxR_C_like"/>
    <property type="match status" value="1"/>
</dbReference>
<dbReference type="SMART" id="SM00421">
    <property type="entry name" value="HTH_LUXR"/>
    <property type="match status" value="1"/>
</dbReference>
<keyword evidence="4" id="KW-0238">DNA-binding</keyword>
<dbReference type="PROSITE" id="PS00622">
    <property type="entry name" value="HTH_LUXR_1"/>
    <property type="match status" value="1"/>
</dbReference>
<evidence type="ECO:0000259" key="7">
    <source>
        <dbReference type="PROSITE" id="PS50043"/>
    </source>
</evidence>
<dbReference type="InterPro" id="IPR016032">
    <property type="entry name" value="Sig_transdc_resp-reg_C-effctor"/>
</dbReference>
<dbReference type="Gene3D" id="3.40.50.2300">
    <property type="match status" value="1"/>
</dbReference>
<dbReference type="Pfam" id="PF00072">
    <property type="entry name" value="Response_reg"/>
    <property type="match status" value="1"/>
</dbReference>
<protein>
    <submittedName>
        <fullName evidence="9">Response regulator transcription factor</fullName>
    </submittedName>
</protein>
<dbReference type="SUPFAM" id="SSF46894">
    <property type="entry name" value="C-terminal effector domain of the bipartite response regulators"/>
    <property type="match status" value="1"/>
</dbReference>
<dbReference type="InterPro" id="IPR001789">
    <property type="entry name" value="Sig_transdc_resp-reg_receiver"/>
</dbReference>
<name>A0ABT2MRL8_9CYAN</name>
<dbReference type="CDD" id="cd17574">
    <property type="entry name" value="REC_OmpR"/>
    <property type="match status" value="1"/>
</dbReference>
<dbReference type="SUPFAM" id="SSF52172">
    <property type="entry name" value="CheY-like"/>
    <property type="match status" value="1"/>
</dbReference>
<reference evidence="9 10" key="1">
    <citation type="journal article" date="2022" name="Front. Microbiol.">
        <title>High genomic differentiation and limited gene flow indicate recent cryptic speciation within the genus Laspinema (cyanobacteria).</title>
        <authorList>
            <person name="Stanojkovic A."/>
            <person name="Skoupy S."/>
            <person name="Skaloud P."/>
            <person name="Dvorak P."/>
        </authorList>
    </citation>
    <scope>NUCLEOTIDE SEQUENCE [LARGE SCALE GENOMIC DNA]</scope>
    <source>
        <strain evidence="9 10">D2a</strain>
    </source>
</reference>
<dbReference type="SMART" id="SM00448">
    <property type="entry name" value="REC"/>
    <property type="match status" value="1"/>
</dbReference>
<comment type="caution">
    <text evidence="9">The sequence shown here is derived from an EMBL/GenBank/DDBJ whole genome shotgun (WGS) entry which is preliminary data.</text>
</comment>
<dbReference type="PANTHER" id="PTHR48111">
    <property type="entry name" value="REGULATOR OF RPOS"/>
    <property type="match status" value="1"/>
</dbReference>
<evidence type="ECO:0000256" key="5">
    <source>
        <dbReference type="ARBA" id="ARBA00023163"/>
    </source>
</evidence>
<evidence type="ECO:0000313" key="10">
    <source>
        <dbReference type="Proteomes" id="UP001525890"/>
    </source>
</evidence>
<gene>
    <name evidence="9" type="ORF">NG799_13625</name>
</gene>
<dbReference type="PANTHER" id="PTHR48111:SF1">
    <property type="entry name" value="TWO-COMPONENT RESPONSE REGULATOR ORR33"/>
    <property type="match status" value="1"/>
</dbReference>
<feature type="modified residue" description="4-aspartylphosphate" evidence="6">
    <location>
        <position position="52"/>
    </location>
</feature>
<evidence type="ECO:0000259" key="8">
    <source>
        <dbReference type="PROSITE" id="PS50110"/>
    </source>
</evidence>
<keyword evidence="10" id="KW-1185">Reference proteome</keyword>
<evidence type="ECO:0000256" key="2">
    <source>
        <dbReference type="ARBA" id="ARBA00023012"/>
    </source>
</evidence>
<dbReference type="Gene3D" id="1.10.10.10">
    <property type="entry name" value="Winged helix-like DNA-binding domain superfamily/Winged helix DNA-binding domain"/>
    <property type="match status" value="1"/>
</dbReference>
<dbReference type="EMBL" id="JAMXFF010000019">
    <property type="protein sequence ID" value="MCT7967377.1"/>
    <property type="molecule type" value="Genomic_DNA"/>
</dbReference>
<dbReference type="Pfam" id="PF00196">
    <property type="entry name" value="GerE"/>
    <property type="match status" value="1"/>
</dbReference>
<dbReference type="RefSeq" id="WP_368006964.1">
    <property type="nucleotide sequence ID" value="NZ_JAMXFF010000019.1"/>
</dbReference>
<dbReference type="PRINTS" id="PR00038">
    <property type="entry name" value="HTHLUXR"/>
</dbReference>
<keyword evidence="3" id="KW-0805">Transcription regulation</keyword>
<accession>A0ABT2MRL8</accession>
<evidence type="ECO:0000256" key="3">
    <source>
        <dbReference type="ARBA" id="ARBA00023015"/>
    </source>
</evidence>
<evidence type="ECO:0000256" key="6">
    <source>
        <dbReference type="PROSITE-ProRule" id="PRU00169"/>
    </source>
</evidence>